<keyword evidence="3" id="KW-1185">Reference proteome</keyword>
<protein>
    <submittedName>
        <fullName evidence="2">OLC1v1006113C1</fullName>
    </submittedName>
</protein>
<gene>
    <name evidence="2" type="ORF">OLC1_LOCUS15315</name>
</gene>
<proteinExistence type="predicted"/>
<evidence type="ECO:0000313" key="2">
    <source>
        <dbReference type="EMBL" id="CAI9106874.1"/>
    </source>
</evidence>
<evidence type="ECO:0000256" key="1">
    <source>
        <dbReference type="SAM" id="MobiDB-lite"/>
    </source>
</evidence>
<feature type="region of interest" description="Disordered" evidence="1">
    <location>
        <begin position="1"/>
        <end position="66"/>
    </location>
</feature>
<name>A0AAV1DG77_OLDCO</name>
<dbReference type="EMBL" id="OX459122">
    <property type="protein sequence ID" value="CAI9106874.1"/>
    <property type="molecule type" value="Genomic_DNA"/>
</dbReference>
<dbReference type="AlphaFoldDB" id="A0AAV1DG77"/>
<reference evidence="2" key="1">
    <citation type="submission" date="2023-03" db="EMBL/GenBank/DDBJ databases">
        <authorList>
            <person name="Julca I."/>
        </authorList>
    </citation>
    <scope>NUCLEOTIDE SEQUENCE</scope>
</reference>
<dbReference type="Proteomes" id="UP001161247">
    <property type="component" value="Chromosome 5"/>
</dbReference>
<evidence type="ECO:0000313" key="3">
    <source>
        <dbReference type="Proteomes" id="UP001161247"/>
    </source>
</evidence>
<sequence>MNLFKMLGEGTSGGQYDGARTSGVGGTNKDGDDTEDDVHGNSDEESVPSDESDDDYSDHDASSVVPSIFDDINDMDKSELDEDSDGITMWDDNWQTVRHGIHAKKKEVRTAVGGMVIATGLGMSGKI</sequence>
<feature type="compositionally biased region" description="Acidic residues" evidence="1">
    <location>
        <begin position="43"/>
        <end position="57"/>
    </location>
</feature>
<accession>A0AAV1DG77</accession>
<organism evidence="2 3">
    <name type="scientific">Oldenlandia corymbosa var. corymbosa</name>
    <dbReference type="NCBI Taxonomy" id="529605"/>
    <lineage>
        <taxon>Eukaryota</taxon>
        <taxon>Viridiplantae</taxon>
        <taxon>Streptophyta</taxon>
        <taxon>Embryophyta</taxon>
        <taxon>Tracheophyta</taxon>
        <taxon>Spermatophyta</taxon>
        <taxon>Magnoliopsida</taxon>
        <taxon>eudicotyledons</taxon>
        <taxon>Gunneridae</taxon>
        <taxon>Pentapetalae</taxon>
        <taxon>asterids</taxon>
        <taxon>lamiids</taxon>
        <taxon>Gentianales</taxon>
        <taxon>Rubiaceae</taxon>
        <taxon>Rubioideae</taxon>
        <taxon>Spermacoceae</taxon>
        <taxon>Hedyotis-Oldenlandia complex</taxon>
        <taxon>Oldenlandia</taxon>
    </lineage>
</organism>